<dbReference type="OrthoDB" id="2846780at2"/>
<organism evidence="3 4">
    <name type="scientific">Salipaludibacillus keqinensis</name>
    <dbReference type="NCBI Taxonomy" id="2045207"/>
    <lineage>
        <taxon>Bacteria</taxon>
        <taxon>Bacillati</taxon>
        <taxon>Bacillota</taxon>
        <taxon>Bacilli</taxon>
        <taxon>Bacillales</taxon>
        <taxon>Bacillaceae</taxon>
    </lineage>
</organism>
<keyword evidence="1" id="KW-0812">Transmembrane</keyword>
<proteinExistence type="predicted"/>
<feature type="transmembrane region" description="Helical" evidence="1">
    <location>
        <begin position="59"/>
        <end position="81"/>
    </location>
</feature>
<dbReference type="InterPro" id="IPR027783">
    <property type="entry name" value="Bacterial_PH-related"/>
</dbReference>
<name>A0A323TJ44_9BACI</name>
<dbReference type="AlphaFoldDB" id="A0A323TJ44"/>
<feature type="domain" description="Bacterial Pleckstrin homology" evidence="2">
    <location>
        <begin position="89"/>
        <end position="192"/>
    </location>
</feature>
<accession>A0A323TJ44</accession>
<dbReference type="EMBL" id="PDOD01000003">
    <property type="protein sequence ID" value="PYZ92713.1"/>
    <property type="molecule type" value="Genomic_DNA"/>
</dbReference>
<dbReference type="Proteomes" id="UP000248214">
    <property type="component" value="Unassembled WGS sequence"/>
</dbReference>
<feature type="transmembrane region" description="Helical" evidence="1">
    <location>
        <begin position="29"/>
        <end position="47"/>
    </location>
</feature>
<keyword evidence="1" id="KW-1133">Transmembrane helix</keyword>
<dbReference type="RefSeq" id="WP_110610261.1">
    <property type="nucleotide sequence ID" value="NZ_PDOD01000003.1"/>
</dbReference>
<reference evidence="3 4" key="1">
    <citation type="submission" date="2017-10" db="EMBL/GenBank/DDBJ databases">
        <title>Bacillus sp. nov., a halophilic bacterium isolated from a Keqin Lake.</title>
        <authorList>
            <person name="Wang H."/>
        </authorList>
    </citation>
    <scope>NUCLEOTIDE SEQUENCE [LARGE SCALE GENOMIC DNA]</scope>
    <source>
        <strain evidence="3 4">KQ-12</strain>
    </source>
</reference>
<evidence type="ECO:0000313" key="4">
    <source>
        <dbReference type="Proteomes" id="UP000248214"/>
    </source>
</evidence>
<gene>
    <name evidence="3" type="ORF">CR194_13740</name>
</gene>
<evidence type="ECO:0000259" key="2">
    <source>
        <dbReference type="Pfam" id="PF10882"/>
    </source>
</evidence>
<comment type="caution">
    <text evidence="3">The sequence shown here is derived from an EMBL/GenBank/DDBJ whole genome shotgun (WGS) entry which is preliminary data.</text>
</comment>
<sequence length="204" mass="23792">MNNRYEEFIAVTGKPLPKPYRKLEKTARILEIVMLLLIVPTFLFLVIHPNYSLLDFPVVISWIILLIGFTASWNWSFHLGWNQRLDGRMRYVLEEDGLTIYFHKKQLRHVPYDHMKSVGSLETPLTKLKQVQLFGRKYFVTPGMGSGTCNEYPTILIYSTTIDEGTLIHANFETILLSPEQEEQFQEALKRKIHGETTDQHHSI</sequence>
<keyword evidence="4" id="KW-1185">Reference proteome</keyword>
<dbReference type="Pfam" id="PF10882">
    <property type="entry name" value="bPH_5"/>
    <property type="match status" value="1"/>
</dbReference>
<protein>
    <recommendedName>
        <fullName evidence="2">Bacterial Pleckstrin homology domain-containing protein</fullName>
    </recommendedName>
</protein>
<evidence type="ECO:0000313" key="3">
    <source>
        <dbReference type="EMBL" id="PYZ92713.1"/>
    </source>
</evidence>
<keyword evidence="1" id="KW-0472">Membrane</keyword>
<evidence type="ECO:0000256" key="1">
    <source>
        <dbReference type="SAM" id="Phobius"/>
    </source>
</evidence>